<dbReference type="Gene3D" id="2.60.120.200">
    <property type="match status" value="2"/>
</dbReference>
<dbReference type="EMBL" id="SJPG01000001">
    <property type="protein sequence ID" value="TWT64240.1"/>
    <property type="molecule type" value="Genomic_DNA"/>
</dbReference>
<evidence type="ECO:0000313" key="1">
    <source>
        <dbReference type="EMBL" id="TWT64240.1"/>
    </source>
</evidence>
<dbReference type="Pfam" id="PF13385">
    <property type="entry name" value="Laminin_G_3"/>
    <property type="match status" value="2"/>
</dbReference>
<dbReference type="InterPro" id="IPR013320">
    <property type="entry name" value="ConA-like_dom_sf"/>
</dbReference>
<gene>
    <name evidence="1" type="ORF">Pan54_50010</name>
</gene>
<keyword evidence="2" id="KW-1185">Reference proteome</keyword>
<protein>
    <recommendedName>
        <fullName evidence="3">LamG-like jellyroll fold domain-containing protein</fullName>
    </recommendedName>
</protein>
<comment type="caution">
    <text evidence="1">The sequence shown here is derived from an EMBL/GenBank/DDBJ whole genome shotgun (WGS) entry which is preliminary data.</text>
</comment>
<name>A0A5C5XMQ7_9PLAN</name>
<dbReference type="SUPFAM" id="SSF49899">
    <property type="entry name" value="Concanavalin A-like lectins/glucanases"/>
    <property type="match status" value="2"/>
</dbReference>
<dbReference type="RefSeq" id="WP_146505966.1">
    <property type="nucleotide sequence ID" value="NZ_SJPG01000001.1"/>
</dbReference>
<proteinExistence type="predicted"/>
<evidence type="ECO:0000313" key="2">
    <source>
        <dbReference type="Proteomes" id="UP000316095"/>
    </source>
</evidence>
<dbReference type="OrthoDB" id="258532at2"/>
<evidence type="ECO:0008006" key="3">
    <source>
        <dbReference type="Google" id="ProtNLM"/>
    </source>
</evidence>
<sequence length="1192" mass="126078">MPDYTFPSALKSYIEGNANSAHFPFTTNGNDVSGNDVHLTLEGSTAIDNGTNVANFGGRPHLYCPTGSSNRAINTTDDFIPDDADFSVSCWLYVSGAGSNDRVFTFGTAANGWYFYKRNTGQYRVQGYYYADFDEFSVGFNIGTAFTGAWNHLVVTYDHSSKTFVAYVNGTSAGSMVMSTGVRGIGTNKLQIYGDAFGAVQEFSLFGGKALTSGEVSELYNSGDGVQWSASSATTYNETASGGIVAGGVSTVVETEPPVVNPACQSADLELALIPSFNSGGTFDFAKNHTITNSGASGEIKEGKYALVFDGTDTLTVPVNANFAQTNAPFSISMFIQSDNTDNPRIIDRSLSEWILTYEGATDQVQFIIKNSSNQDNVISCSVDLSTSKHICVTWDGTTTDSSTGTSGVTMYVDGSPVSMELTRYFNDGPQYDSESAITIGTNLTGWLDDLRFFTKELNTTEVEQLSSKRGYCFEPDVFNEVGSGGAVAGGAASAGKLFEYDTSGGIVAAGISTFTKFVNPEIAGGLVVSGSTSPITIIVIESTGGLFASGSVSELFSPTISGGIVTGGESLISISKIHTVTVTGGCESGGVAVAATNYLCYSIIESSSSTDADGTRARQVATAITTTSATTGVATRIQSGSSTIEAIASMSLTGKKTTKASGSTACSSELVADNHRARQANLIVTNFVTMSATAQEVHGSSVGFVGAGSVSGDASKVHSAIASIEAVSSTSGTALKTTLTIKEAASICSASSSMTITATHFRKAHCLIVSEQGVECVGTRTTSGNAIFVTDSTFDVAGGKINPASSLIAGESLIVAIAGKVQSALFAIAPELQVVGTPTKTTPANSAIDCSAIFAASPTRCQFTNIVITPVSSMLATGNSIYSTGLSVLGESSLSLVPQLVRQAEIDIDCNSQFRIKPYLIPKRLMLEFSRWVQLQDLSFNLYPLYRPRTVALPCGTFTRISSVPLRDLSANSGVVKTRLQIDLFASTYTSLIAINDELRSLLKSYSGNFKSIEVYSIEFENIEDIETTPVDSSDSPEFQRSIDLVITHTETIPSNSDSLVGSSTSQPEAGVVGLLSGIAPVHRRRPQDETETSIVFRRSSTSEFELLNDDVLYSVPNFVIEVVGDNYSAIDPIAAQVRGRLENYTGNSSGSEIWSIRLTNEFDRWTRPIDATDKGEKIIRQQYSVLCLTP</sequence>
<reference evidence="1 2" key="1">
    <citation type="submission" date="2019-02" db="EMBL/GenBank/DDBJ databases">
        <title>Deep-cultivation of Planctomycetes and their phenomic and genomic characterization uncovers novel biology.</title>
        <authorList>
            <person name="Wiegand S."/>
            <person name="Jogler M."/>
            <person name="Boedeker C."/>
            <person name="Pinto D."/>
            <person name="Vollmers J."/>
            <person name="Rivas-Marin E."/>
            <person name="Kohn T."/>
            <person name="Peeters S.H."/>
            <person name="Heuer A."/>
            <person name="Rast P."/>
            <person name="Oberbeckmann S."/>
            <person name="Bunk B."/>
            <person name="Jeske O."/>
            <person name="Meyerdierks A."/>
            <person name="Storesund J.E."/>
            <person name="Kallscheuer N."/>
            <person name="Luecker S."/>
            <person name="Lage O.M."/>
            <person name="Pohl T."/>
            <person name="Merkel B.J."/>
            <person name="Hornburger P."/>
            <person name="Mueller R.-W."/>
            <person name="Bruemmer F."/>
            <person name="Labrenz M."/>
            <person name="Spormann A.M."/>
            <person name="Op Den Camp H."/>
            <person name="Overmann J."/>
            <person name="Amann R."/>
            <person name="Jetten M.S.M."/>
            <person name="Mascher T."/>
            <person name="Medema M.H."/>
            <person name="Devos D.P."/>
            <person name="Kaster A.-K."/>
            <person name="Ovreas L."/>
            <person name="Rohde M."/>
            <person name="Galperin M.Y."/>
            <person name="Jogler C."/>
        </authorList>
    </citation>
    <scope>NUCLEOTIDE SEQUENCE [LARGE SCALE GENOMIC DNA]</scope>
    <source>
        <strain evidence="1 2">Pan54</strain>
    </source>
</reference>
<dbReference type="AlphaFoldDB" id="A0A5C5XMQ7"/>
<organism evidence="1 2">
    <name type="scientific">Rubinisphaera italica</name>
    <dbReference type="NCBI Taxonomy" id="2527969"/>
    <lineage>
        <taxon>Bacteria</taxon>
        <taxon>Pseudomonadati</taxon>
        <taxon>Planctomycetota</taxon>
        <taxon>Planctomycetia</taxon>
        <taxon>Planctomycetales</taxon>
        <taxon>Planctomycetaceae</taxon>
        <taxon>Rubinisphaera</taxon>
    </lineage>
</organism>
<accession>A0A5C5XMQ7</accession>
<dbReference type="Proteomes" id="UP000316095">
    <property type="component" value="Unassembled WGS sequence"/>
</dbReference>